<organism evidence="3 4">
    <name type="scientific">Cohaesibacter celericrescens</name>
    <dbReference type="NCBI Taxonomy" id="2067669"/>
    <lineage>
        <taxon>Bacteria</taxon>
        <taxon>Pseudomonadati</taxon>
        <taxon>Pseudomonadota</taxon>
        <taxon>Alphaproteobacteria</taxon>
        <taxon>Hyphomicrobiales</taxon>
        <taxon>Cohaesibacteraceae</taxon>
    </lineage>
</organism>
<dbReference type="PANTHER" id="PTHR39339:SF1">
    <property type="entry name" value="CHAD DOMAIN-CONTAINING PROTEIN"/>
    <property type="match status" value="1"/>
</dbReference>
<dbReference type="PROSITE" id="PS51707">
    <property type="entry name" value="CYTH"/>
    <property type="match status" value="1"/>
</dbReference>
<dbReference type="EMBL" id="PKUQ01000016">
    <property type="protein sequence ID" value="PLW77655.1"/>
    <property type="molecule type" value="Genomic_DNA"/>
</dbReference>
<comment type="caution">
    <text evidence="3">The sequence shown here is derived from an EMBL/GenBank/DDBJ whole genome shotgun (WGS) entry which is preliminary data.</text>
</comment>
<dbReference type="SMART" id="SM00880">
    <property type="entry name" value="CHAD"/>
    <property type="match status" value="1"/>
</dbReference>
<feature type="domain" description="CHAD" evidence="2">
    <location>
        <begin position="253"/>
        <end position="532"/>
    </location>
</feature>
<dbReference type="SUPFAM" id="SSF55154">
    <property type="entry name" value="CYTH-like phosphatases"/>
    <property type="match status" value="1"/>
</dbReference>
<dbReference type="InterPro" id="IPR023577">
    <property type="entry name" value="CYTH_domain"/>
</dbReference>
<dbReference type="Gene3D" id="2.40.320.10">
    <property type="entry name" value="Hypothetical Protein Pfu-838710-001"/>
    <property type="match status" value="1"/>
</dbReference>
<dbReference type="Pfam" id="PF01928">
    <property type="entry name" value="CYTH"/>
    <property type="match status" value="1"/>
</dbReference>
<gene>
    <name evidence="3" type="ORF">C0081_10180</name>
</gene>
<sequence length="545" mass="61628">MACEPSTSFSLLHCPFCSYFGNEEMIMAHAQNKELELKFEMDVGELKALQMTAAQCDDLHGEPKVRQLRSIYFDTPTFALRAAGIALRARLVDGQWVQTVKAKTVVKGGVSNPIESENPLDNSTPVPALIGDKVLRKQVLRIVEEALLLPVFETVVERTSYRLMSVRGGDVELAVDVGHVFSDKGLIPIGEAELELKAGGPEVLLHFASVLFAGRHFKLASQNKASRGFVLIGAEKPPHLLPVALSLPSISESQTIHQAFVQLIDATVDFILHNWAVTQSCNDPEGPHQLRVGLRLFRSLLRAFRPSIDNPALREMEKRARYVTHLVGRLRDLDVLIDDIYAPVALKEGGKNQLDERRLADRLTRYRDVVRSQTLEEMQHWPCASFQIELALFTRMAPWDTNNTGSDRAEPIPALAKLALKKSYRHCQRWGADIDKLDFSERHSMRKSLKIVRYQAEIFGPLYGRRKTRRFCKKLRALQDVFGYLNDVAMASHLSKVVRDAGPACPTDKKIADKVIARHEKQAQKAWKKAKRRWEKLDDTRPFWS</sequence>
<dbReference type="SMART" id="SM01118">
    <property type="entry name" value="CYTH"/>
    <property type="match status" value="1"/>
</dbReference>
<reference evidence="3 4" key="1">
    <citation type="submission" date="2018-01" db="EMBL/GenBank/DDBJ databases">
        <title>The draft genome sequence of Cohaesibacter sp. H1304.</title>
        <authorList>
            <person name="Wang N.-N."/>
            <person name="Du Z.-J."/>
        </authorList>
    </citation>
    <scope>NUCLEOTIDE SEQUENCE [LARGE SCALE GENOMIC DNA]</scope>
    <source>
        <strain evidence="3 4">H1304</strain>
    </source>
</reference>
<evidence type="ECO:0000259" key="2">
    <source>
        <dbReference type="PROSITE" id="PS51708"/>
    </source>
</evidence>
<protein>
    <recommendedName>
        <fullName evidence="5">Inorganic triphosphatase</fullName>
    </recommendedName>
</protein>
<dbReference type="PANTHER" id="PTHR39339">
    <property type="entry name" value="SLR1444 PROTEIN"/>
    <property type="match status" value="1"/>
</dbReference>
<evidence type="ECO:0000313" key="4">
    <source>
        <dbReference type="Proteomes" id="UP000234881"/>
    </source>
</evidence>
<dbReference type="InterPro" id="IPR033469">
    <property type="entry name" value="CYTH-like_dom_sf"/>
</dbReference>
<dbReference type="PROSITE" id="PS51708">
    <property type="entry name" value="CHAD"/>
    <property type="match status" value="1"/>
</dbReference>
<dbReference type="Proteomes" id="UP000234881">
    <property type="component" value="Unassembled WGS sequence"/>
</dbReference>
<proteinExistence type="predicted"/>
<feature type="domain" description="CYTH" evidence="1">
    <location>
        <begin position="32"/>
        <end position="235"/>
    </location>
</feature>
<dbReference type="AlphaFoldDB" id="A0A2N5XT62"/>
<name>A0A2N5XT62_9HYPH</name>
<evidence type="ECO:0000259" key="1">
    <source>
        <dbReference type="PROSITE" id="PS51707"/>
    </source>
</evidence>
<dbReference type="InterPro" id="IPR007899">
    <property type="entry name" value="CHAD_dom"/>
</dbReference>
<dbReference type="OrthoDB" id="9777271at2"/>
<dbReference type="InterPro" id="IPR038186">
    <property type="entry name" value="CHAD_dom_sf"/>
</dbReference>
<keyword evidence="4" id="KW-1185">Reference proteome</keyword>
<evidence type="ECO:0000313" key="3">
    <source>
        <dbReference type="EMBL" id="PLW77655.1"/>
    </source>
</evidence>
<evidence type="ECO:0008006" key="5">
    <source>
        <dbReference type="Google" id="ProtNLM"/>
    </source>
</evidence>
<accession>A0A2N5XT62</accession>
<dbReference type="Gene3D" id="1.40.20.10">
    <property type="entry name" value="CHAD domain"/>
    <property type="match status" value="1"/>
</dbReference>
<dbReference type="Pfam" id="PF05235">
    <property type="entry name" value="CHAD"/>
    <property type="match status" value="1"/>
</dbReference>